<dbReference type="EMBL" id="BMOB01000005">
    <property type="protein sequence ID" value="GGI86095.1"/>
    <property type="molecule type" value="Genomic_DNA"/>
</dbReference>
<keyword evidence="3 5" id="KW-0949">S-adenosyl-L-methionine</keyword>
<dbReference type="Proteomes" id="UP000630149">
    <property type="component" value="Unassembled WGS sequence"/>
</dbReference>
<evidence type="ECO:0000259" key="7">
    <source>
        <dbReference type="Pfam" id="PF17827"/>
    </source>
</evidence>
<evidence type="ECO:0000256" key="1">
    <source>
        <dbReference type="ARBA" id="ARBA00022603"/>
    </source>
</evidence>
<reference evidence="8" key="1">
    <citation type="journal article" date="2014" name="Int. J. Syst. Evol. Microbiol.">
        <title>Complete genome sequence of Corynebacterium casei LMG S-19264T (=DSM 44701T), isolated from a smear-ripened cheese.</title>
        <authorList>
            <consortium name="US DOE Joint Genome Institute (JGI-PGF)"/>
            <person name="Walter F."/>
            <person name="Albersmeier A."/>
            <person name="Kalinowski J."/>
            <person name="Ruckert C."/>
        </authorList>
    </citation>
    <scope>NUCLEOTIDE SEQUENCE</scope>
    <source>
        <strain evidence="8">JCM 13919</strain>
    </source>
</reference>
<feature type="binding site" evidence="5">
    <location>
        <begin position="120"/>
        <end position="124"/>
    </location>
    <ligand>
        <name>S-adenosyl-L-methionine</name>
        <dbReference type="ChEBI" id="CHEBI:59789"/>
    </ligand>
</feature>
<dbReference type="InterPro" id="IPR004556">
    <property type="entry name" value="HemK-like"/>
</dbReference>
<dbReference type="FunFam" id="3.40.50.150:FF:000053">
    <property type="entry name" value="Release factor glutamine methyltransferase"/>
    <property type="match status" value="1"/>
</dbReference>
<sequence length="279" mass="31174">MTSIKEALYQASITLNPYTHSARLDAEVLLAHVLSQSRTYLFTHSEKELSSKELVKFNHLVSKRQQGIPIAYLTGIREFWSLPLTVTEDTLIPRPETEHLVEITLSSLNDIPKATLLDLGTGSGAIALALATERPNWTIYASDMSLAALKVAKHNASILGLSNVQFIHSNWFDEIPPLTFDAIVSNPPYIPEQDPHLIEGDIRFEPKSALQSGKEGLDDIKKIIIDAYTYLRPGGLLLIEHGYDQKKALLTLLNQKGYLQTQCWQDWQGHDRISGGIHP</sequence>
<gene>
    <name evidence="5 8" type="primary">prmC</name>
    <name evidence="8" type="ORF">GCM10007966_13380</name>
</gene>
<evidence type="ECO:0000256" key="5">
    <source>
        <dbReference type="HAMAP-Rule" id="MF_02126"/>
    </source>
</evidence>
<protein>
    <recommendedName>
        <fullName evidence="5">Release factor glutamine methyltransferase</fullName>
        <shortName evidence="5">RF MTase</shortName>
        <ecNumber evidence="5">2.1.1.297</ecNumber>
    </recommendedName>
    <alternativeName>
        <fullName evidence="5">N5-glutamine methyltransferase PrmC</fullName>
    </alternativeName>
    <alternativeName>
        <fullName evidence="5">Protein-(glutamine-N5) MTase PrmC</fullName>
    </alternativeName>
    <alternativeName>
        <fullName evidence="5">Protein-glutamine N-methyltransferase PrmC</fullName>
    </alternativeName>
</protein>
<dbReference type="PANTHER" id="PTHR18895">
    <property type="entry name" value="HEMK METHYLTRANSFERASE"/>
    <property type="match status" value="1"/>
</dbReference>
<dbReference type="Gene3D" id="1.10.8.10">
    <property type="entry name" value="DNA helicase RuvA subunit, C-terminal domain"/>
    <property type="match status" value="1"/>
</dbReference>
<dbReference type="InterPro" id="IPR025714">
    <property type="entry name" value="Methyltranfer_dom"/>
</dbReference>
<name>A0A917JWL1_9GAMM</name>
<dbReference type="RefSeq" id="WP_131776752.1">
    <property type="nucleotide sequence ID" value="NZ_BMOB01000005.1"/>
</dbReference>
<feature type="binding site" evidence="5">
    <location>
        <position position="186"/>
    </location>
    <ligand>
        <name>S-adenosyl-L-methionine</name>
        <dbReference type="ChEBI" id="CHEBI:59789"/>
    </ligand>
</feature>
<comment type="similarity">
    <text evidence="5">Belongs to the protein N5-glutamine methyltransferase family. PrmC subfamily.</text>
</comment>
<dbReference type="OrthoDB" id="9800643at2"/>
<comment type="function">
    <text evidence="5">Methylates the class 1 translation termination release factors RF1/PrfA and RF2/PrfB on the glutamine residue of the universally conserved GGQ motif.</text>
</comment>
<dbReference type="CDD" id="cd02440">
    <property type="entry name" value="AdoMet_MTases"/>
    <property type="match status" value="1"/>
</dbReference>
<dbReference type="SUPFAM" id="SSF53335">
    <property type="entry name" value="S-adenosyl-L-methionine-dependent methyltransferases"/>
    <property type="match status" value="1"/>
</dbReference>
<evidence type="ECO:0000256" key="3">
    <source>
        <dbReference type="ARBA" id="ARBA00022691"/>
    </source>
</evidence>
<dbReference type="GO" id="GO:0102559">
    <property type="term" value="F:peptide chain release factor N(5)-glutamine methyltransferase activity"/>
    <property type="evidence" value="ECO:0007669"/>
    <property type="project" value="UniProtKB-EC"/>
</dbReference>
<feature type="domain" description="Release factor glutamine methyltransferase N-terminal" evidence="7">
    <location>
        <begin position="6"/>
        <end position="75"/>
    </location>
</feature>
<dbReference type="HAMAP" id="MF_02126">
    <property type="entry name" value="RF_methyltr_PrmC"/>
    <property type="match status" value="1"/>
</dbReference>
<dbReference type="Pfam" id="PF13847">
    <property type="entry name" value="Methyltransf_31"/>
    <property type="match status" value="1"/>
</dbReference>
<feature type="binding site" evidence="5">
    <location>
        <position position="143"/>
    </location>
    <ligand>
        <name>S-adenosyl-L-methionine</name>
        <dbReference type="ChEBI" id="CHEBI:59789"/>
    </ligand>
</feature>
<dbReference type="InterPro" id="IPR029063">
    <property type="entry name" value="SAM-dependent_MTases_sf"/>
</dbReference>
<dbReference type="Pfam" id="PF17827">
    <property type="entry name" value="PrmC_N"/>
    <property type="match status" value="1"/>
</dbReference>
<feature type="domain" description="Methyltransferase" evidence="6">
    <location>
        <begin position="114"/>
        <end position="264"/>
    </location>
</feature>
<evidence type="ECO:0000256" key="2">
    <source>
        <dbReference type="ARBA" id="ARBA00022679"/>
    </source>
</evidence>
<keyword evidence="9" id="KW-1185">Reference proteome</keyword>
<dbReference type="NCBIfam" id="TIGR03534">
    <property type="entry name" value="RF_mod_PrmC"/>
    <property type="match status" value="1"/>
</dbReference>
<dbReference type="GO" id="GO:0032259">
    <property type="term" value="P:methylation"/>
    <property type="evidence" value="ECO:0007669"/>
    <property type="project" value="UniProtKB-KW"/>
</dbReference>
<dbReference type="NCBIfam" id="TIGR00536">
    <property type="entry name" value="hemK_fam"/>
    <property type="match status" value="1"/>
</dbReference>
<feature type="binding site" evidence="5">
    <location>
        <begin position="186"/>
        <end position="189"/>
    </location>
    <ligand>
        <name>substrate</name>
    </ligand>
</feature>
<dbReference type="PANTHER" id="PTHR18895:SF74">
    <property type="entry name" value="MTRF1L RELEASE FACTOR GLUTAMINE METHYLTRANSFERASE"/>
    <property type="match status" value="1"/>
</dbReference>
<organism evidence="8 9">
    <name type="scientific">Legionella impletisoli</name>
    <dbReference type="NCBI Taxonomy" id="343510"/>
    <lineage>
        <taxon>Bacteria</taxon>
        <taxon>Pseudomonadati</taxon>
        <taxon>Pseudomonadota</taxon>
        <taxon>Gammaproteobacteria</taxon>
        <taxon>Legionellales</taxon>
        <taxon>Legionellaceae</taxon>
        <taxon>Legionella</taxon>
    </lineage>
</organism>
<dbReference type="InterPro" id="IPR050320">
    <property type="entry name" value="N5-glutamine_MTase"/>
</dbReference>
<dbReference type="InterPro" id="IPR040758">
    <property type="entry name" value="PrmC_N"/>
</dbReference>
<accession>A0A917JWL1</accession>
<evidence type="ECO:0000259" key="6">
    <source>
        <dbReference type="Pfam" id="PF13847"/>
    </source>
</evidence>
<reference evidence="8" key="2">
    <citation type="submission" date="2020-09" db="EMBL/GenBank/DDBJ databases">
        <authorList>
            <person name="Sun Q."/>
            <person name="Ohkuma M."/>
        </authorList>
    </citation>
    <scope>NUCLEOTIDE SEQUENCE</scope>
    <source>
        <strain evidence="8">JCM 13919</strain>
    </source>
</reference>
<comment type="catalytic activity">
    <reaction evidence="4 5">
        <text>L-glutaminyl-[peptide chain release factor] + S-adenosyl-L-methionine = N(5)-methyl-L-glutaminyl-[peptide chain release factor] + S-adenosyl-L-homocysteine + H(+)</text>
        <dbReference type="Rhea" id="RHEA:42896"/>
        <dbReference type="Rhea" id="RHEA-COMP:10271"/>
        <dbReference type="Rhea" id="RHEA-COMP:10272"/>
        <dbReference type="ChEBI" id="CHEBI:15378"/>
        <dbReference type="ChEBI" id="CHEBI:30011"/>
        <dbReference type="ChEBI" id="CHEBI:57856"/>
        <dbReference type="ChEBI" id="CHEBI:59789"/>
        <dbReference type="ChEBI" id="CHEBI:61891"/>
        <dbReference type="EC" id="2.1.1.297"/>
    </reaction>
</comment>
<keyword evidence="1 5" id="KW-0489">Methyltransferase</keyword>
<evidence type="ECO:0000256" key="4">
    <source>
        <dbReference type="ARBA" id="ARBA00048391"/>
    </source>
</evidence>
<keyword evidence="2 5" id="KW-0808">Transferase</keyword>
<dbReference type="AlphaFoldDB" id="A0A917JWL1"/>
<dbReference type="InterPro" id="IPR002052">
    <property type="entry name" value="DNA_methylase_N6_adenine_CS"/>
</dbReference>
<dbReference type="EC" id="2.1.1.297" evidence="5"/>
<evidence type="ECO:0000313" key="8">
    <source>
        <dbReference type="EMBL" id="GGI86095.1"/>
    </source>
</evidence>
<feature type="binding site" evidence="5">
    <location>
        <position position="171"/>
    </location>
    <ligand>
        <name>S-adenosyl-L-methionine</name>
        <dbReference type="ChEBI" id="CHEBI:59789"/>
    </ligand>
</feature>
<proteinExistence type="inferred from homology"/>
<dbReference type="GO" id="GO:0003676">
    <property type="term" value="F:nucleic acid binding"/>
    <property type="evidence" value="ECO:0007669"/>
    <property type="project" value="InterPro"/>
</dbReference>
<dbReference type="Gene3D" id="3.40.50.150">
    <property type="entry name" value="Vaccinia Virus protein VP39"/>
    <property type="match status" value="1"/>
</dbReference>
<dbReference type="InterPro" id="IPR019874">
    <property type="entry name" value="RF_methyltr_PrmC"/>
</dbReference>
<evidence type="ECO:0000313" key="9">
    <source>
        <dbReference type="Proteomes" id="UP000630149"/>
    </source>
</evidence>
<dbReference type="PROSITE" id="PS00092">
    <property type="entry name" value="N6_MTASE"/>
    <property type="match status" value="1"/>
</dbReference>
<comment type="caution">
    <text evidence="8">The sequence shown here is derived from an EMBL/GenBank/DDBJ whole genome shotgun (WGS) entry which is preliminary data.</text>
</comment>